<evidence type="ECO:0000256" key="1">
    <source>
        <dbReference type="SAM" id="MobiDB-lite"/>
    </source>
</evidence>
<feature type="transmembrane region" description="Helical" evidence="2">
    <location>
        <begin position="193"/>
        <end position="209"/>
    </location>
</feature>
<evidence type="ECO:0000313" key="4">
    <source>
        <dbReference type="Proteomes" id="UP000695264"/>
    </source>
</evidence>
<name>A0ABX1C1E4_9ACTN</name>
<feature type="compositionally biased region" description="Basic and acidic residues" evidence="1">
    <location>
        <begin position="456"/>
        <end position="467"/>
    </location>
</feature>
<keyword evidence="2" id="KW-1133">Transmembrane helix</keyword>
<evidence type="ECO:0008006" key="5">
    <source>
        <dbReference type="Google" id="ProtNLM"/>
    </source>
</evidence>
<comment type="caution">
    <text evidence="3">The sequence shown here is derived from an EMBL/GenBank/DDBJ whole genome shotgun (WGS) entry which is preliminary data.</text>
</comment>
<feature type="transmembrane region" description="Helical" evidence="2">
    <location>
        <begin position="409"/>
        <end position="428"/>
    </location>
</feature>
<evidence type="ECO:0000313" key="3">
    <source>
        <dbReference type="EMBL" id="NJQ01707.1"/>
    </source>
</evidence>
<keyword evidence="2" id="KW-0812">Transmembrane</keyword>
<feature type="transmembrane region" description="Helical" evidence="2">
    <location>
        <begin position="378"/>
        <end position="397"/>
    </location>
</feature>
<keyword evidence="2" id="KW-0472">Membrane</keyword>
<feature type="region of interest" description="Disordered" evidence="1">
    <location>
        <begin position="456"/>
        <end position="479"/>
    </location>
</feature>
<feature type="transmembrane region" description="Helical" evidence="2">
    <location>
        <begin position="170"/>
        <end position="187"/>
    </location>
</feature>
<reference evidence="3 4" key="1">
    <citation type="submission" date="2020-03" db="EMBL/GenBank/DDBJ databases">
        <title>WGS of actinomycetes isolated from Thailand.</title>
        <authorList>
            <person name="Thawai C."/>
        </authorList>
    </citation>
    <scope>NUCLEOTIDE SEQUENCE [LARGE SCALE GENOMIC DNA]</scope>
    <source>
        <strain evidence="3 4">PLAI 1-29</strain>
    </source>
</reference>
<accession>A0ABX1C1E4</accession>
<protein>
    <recommendedName>
        <fullName evidence="5">Integral membrane protein</fullName>
    </recommendedName>
</protein>
<dbReference type="RefSeq" id="WP_168102321.1">
    <property type="nucleotide sequence ID" value="NZ_JAATEN010000009.1"/>
</dbReference>
<proteinExistence type="predicted"/>
<dbReference type="Proteomes" id="UP000695264">
    <property type="component" value="Unassembled WGS sequence"/>
</dbReference>
<keyword evidence="4" id="KW-1185">Reference proteome</keyword>
<feature type="transmembrane region" description="Helical" evidence="2">
    <location>
        <begin position="434"/>
        <end position="454"/>
    </location>
</feature>
<feature type="transmembrane region" description="Helical" evidence="2">
    <location>
        <begin position="133"/>
        <end position="150"/>
    </location>
</feature>
<feature type="transmembrane region" description="Helical" evidence="2">
    <location>
        <begin position="109"/>
        <end position="127"/>
    </location>
</feature>
<sequence>MGHIAHSLRGWRWIGVLGALAAVCALATAVVFSPGYMSPDSLSQFEQATGRAPLSDWHPPVLSLTWRALIAVTGSYATLAVLQAVVLWGALWVIASCVWAAAGSRGGSLAVLAIGAAPQVLTFAGVIWKDVHLALALLATCAVAFTGRCLREDGRPGALRPRWGGRARWARWALLVLGVLLLSYAVLVRKNAVLAAVPVFVLLVLALWRRPGRRRWLVATAAFAAAIAVPAATVALAARPVHTSQVSQIFLDDLVHVLSVDELRSAPVSADLRGRLATAARRCKDTGAVSDAYWACYPRSPRGLSPDADELRSLWLTEMPRHLPGYLSYRLQVFTRLLFATDYRYHAGISGNDLGLKVSHPRLEDTLETYVTGSARSLPPLFAGWFWLAAALALTVRPGDGRFARPVRALGVSAAAYVLGYFPVVPIADYRYVYWPALAVTLALVLRLPALASARPRDGRAGDRAGRPDSTGGAVPGAV</sequence>
<organism evidence="3 4">
    <name type="scientific">Streptomyces zingiberis</name>
    <dbReference type="NCBI Taxonomy" id="2053010"/>
    <lineage>
        <taxon>Bacteria</taxon>
        <taxon>Bacillati</taxon>
        <taxon>Actinomycetota</taxon>
        <taxon>Actinomycetes</taxon>
        <taxon>Kitasatosporales</taxon>
        <taxon>Streptomycetaceae</taxon>
        <taxon>Streptomyces</taxon>
    </lineage>
</organism>
<dbReference type="EMBL" id="JAATEN010000009">
    <property type="protein sequence ID" value="NJQ01707.1"/>
    <property type="molecule type" value="Genomic_DNA"/>
</dbReference>
<feature type="transmembrane region" description="Helical" evidence="2">
    <location>
        <begin position="216"/>
        <end position="238"/>
    </location>
</feature>
<evidence type="ECO:0000256" key="2">
    <source>
        <dbReference type="SAM" id="Phobius"/>
    </source>
</evidence>
<gene>
    <name evidence="3" type="ORF">HCK00_14505</name>
</gene>
<feature type="transmembrane region" description="Helical" evidence="2">
    <location>
        <begin position="12"/>
        <end position="32"/>
    </location>
</feature>
<feature type="transmembrane region" description="Helical" evidence="2">
    <location>
        <begin position="76"/>
        <end position="102"/>
    </location>
</feature>